<organism evidence="1 2">
    <name type="scientific">Dioscorea alata</name>
    <name type="common">Purple yam</name>
    <dbReference type="NCBI Taxonomy" id="55571"/>
    <lineage>
        <taxon>Eukaryota</taxon>
        <taxon>Viridiplantae</taxon>
        <taxon>Streptophyta</taxon>
        <taxon>Embryophyta</taxon>
        <taxon>Tracheophyta</taxon>
        <taxon>Spermatophyta</taxon>
        <taxon>Magnoliopsida</taxon>
        <taxon>Liliopsida</taxon>
        <taxon>Dioscoreales</taxon>
        <taxon>Dioscoreaceae</taxon>
        <taxon>Dioscorea</taxon>
    </lineage>
</organism>
<protein>
    <submittedName>
        <fullName evidence="1">Nucleoplasmin ATPase protein</fullName>
    </submittedName>
</protein>
<gene>
    <name evidence="1" type="ORF">IHE45_06G035700</name>
</gene>
<sequence length="1951" mass="212091">MHGSSPGLALIPDTEVAYMGGIVENGVGSDTKTSPRRAAIEKAQEELRQEYDVREERRRELEFLEKGGNPLDFKFGHGASISLQSTSLTDQLAEHYVISEAKGSFALAPSPHGDSVESSGRPGGSVSREPNTADNLLLLDGESLDGLRNVKPPGKRANAVAFEQSSPLDGGYAVKESDDSAVFRLGVKSQAYARRNRSRSVRDGSNAGSTDLIPSANRSSVVPSSCSNPKNVKGLLREKQVDDHAAFVSNSKPASPNGNVVSRASPSTDQLEMEVDGIQMLQTAKEAARDGLPECAIESNPSLNLQGQEPVNQDAQYSTDPMLDGAAHSSDAITKGAVPVVHDLVPVGNIKDNHSAGIVSGISEPDKNAIEAQDCVFSGKSHEADAATEELSLNNTNLCHIESIAAADGSTNDDQCLPRTDNKLDRNHGDPLVLGTHAKPIEIGSGENTELLAVGRNDALSDKPRSAIPNPCNSEKKDGWDLHVSKCDKKNDVELPSIIDDAKLNGEVAPDNEKNAESLLGDGSSTDRNDHIIAGTVSSSCLPSNPINCPKGSLSNTELENGVVNQSKLSKKAHEDAILKEARIIEANIKRAGELPISTVFSEKQKKCHWDYVLEEMSWMANDFVQERAWKITAASKVSYCIASGGLSKFWSENMYRKQLHVARTLAKAIMRFWHSAEVSRTSNMAPKGIQEGCMPNLSTSTDVDGVVPDKDQDSEFIKESSVRTPLPVQDYAVRFLEYTNGMSDRPILPEAPTTPERIYDTGILEMSWEDHLSEENLFYNVPYGAMQAYRESIESLWLRDKRSSNSMHQEDCEASVCDSVADVHHENTYEEEEGETGTYILPGTLESGGSSKFNIKKRKIFPQKSYGTKLYETGANLSGEPCLDSRIGNQPLTLIGKRPSGALNVGSIPTKRMRTAARQRFLSPFSTTPTGGMQLNSKTDVSSGDTSSYQDEQSSMHAGSQCRKNLEVESTMDYDRQLPYDNSEISTKHKKKKKPKHLGYKNSLNLADANVLVVPGKGFSYEQRLQVDPMMQHEQNAKKRLENPHFESNGSTGLYIQHAAKKPKLLKQLPDASSDAITPMTGSMTSPVASQMSNMSNSNKLIKIIANRDRGRKHKATKMTTGQSGSRNPWAAFEDQALVVLVHDLGPNWELVSDAINSTLQFKLHYIFRKPKECKERHKALMDRSAGDGADSAEDSGSSQPYPSTLPGIPKGSARQLFQRLQGPMEEDTLKVHFEKIILIRQQRHSCRSQNDGQEMKQIVPAHNSHVVALSQVIPNNLSGGILTPLDLCDSITSSPDVTTLGYQGSHTSGLAIPSHPGSVTPVLPTTSANNVLQTSPGMVLCSGLPSPSNPLSAASRDAQRYSMPRSVSLPVDEQQRMQYTQMLSGRNVQQSGLPVPGNLPVDRGVRMLPGTSAMGMMCGMNRGMPSMPRPGFQGINSPGMLNMVSTSAMLSGNGVTNPVTAHQGNSMLRPHDTMHMLRPGQSTEEHRQMMQELQMQVSQGSGQTVGTFNGMSGPFSNASVSPPVQTFPVHQHQQPHLLGNPHAHIQGSNHSSPQQQAYAIRYPKDRQLQQRILPQPQASFPSSNAISPIQNSSQIQQQTQSSTPVGPSAQGQHKQQQMPRNPQPGCGLPNQVMKQRQRPQVHQQPRNLQQQRQPPQQQAKLIKGLGRGAMMMHQNLPVDASHVNGLTAASKNQVPEKHLMQQSQGFYSGNSGLNPSLPQQPGQPKIFSRPLPQPAKQISSVPSQSESGNQGQVQVSSTHSLLASQQPTAQPSLPLPAQPPLQQPQQQQQQQQRQTNHSKQTMQRMVLPQNRQMTSDGQIQSSSDPVQGNQLVSGTSVVQCTDSVNPASVVSSATQWKAEPSHDTSTPPSNAHLASSPQENMLTNDTVAPPLSQASLQRQFSGSMHGHGIGGQWQQQQQPQSQQPQPPQHQHRQTAQTNLYVQSSNSGPG</sequence>
<dbReference type="EMBL" id="CM037016">
    <property type="protein sequence ID" value="KAH7679082.1"/>
    <property type="molecule type" value="Genomic_DNA"/>
</dbReference>
<reference evidence="2" key="1">
    <citation type="journal article" date="2022" name="Nat. Commun.">
        <title>Chromosome evolution and the genetic basis of agronomically important traits in greater yam.</title>
        <authorList>
            <person name="Bredeson J.V."/>
            <person name="Lyons J.B."/>
            <person name="Oniyinde I.O."/>
            <person name="Okereke N.R."/>
            <person name="Kolade O."/>
            <person name="Nnabue I."/>
            <person name="Nwadili C.O."/>
            <person name="Hribova E."/>
            <person name="Parker M."/>
            <person name="Nwogha J."/>
            <person name="Shu S."/>
            <person name="Carlson J."/>
            <person name="Kariba R."/>
            <person name="Muthemba S."/>
            <person name="Knop K."/>
            <person name="Barton G.J."/>
            <person name="Sherwood A.V."/>
            <person name="Lopez-Montes A."/>
            <person name="Asiedu R."/>
            <person name="Jamnadass R."/>
            <person name="Muchugi A."/>
            <person name="Goodstein D."/>
            <person name="Egesi C.N."/>
            <person name="Featherston J."/>
            <person name="Asfaw A."/>
            <person name="Simpson G.G."/>
            <person name="Dolezel J."/>
            <person name="Hendre P.S."/>
            <person name="Van Deynze A."/>
            <person name="Kumar P.L."/>
            <person name="Obidiegwu J.E."/>
            <person name="Bhattacharjee R."/>
            <person name="Rokhsar D.S."/>
        </authorList>
    </citation>
    <scope>NUCLEOTIDE SEQUENCE [LARGE SCALE GENOMIC DNA]</scope>
    <source>
        <strain evidence="2">cv. TDa95/00328</strain>
    </source>
</reference>
<evidence type="ECO:0000313" key="1">
    <source>
        <dbReference type="EMBL" id="KAH7679082.1"/>
    </source>
</evidence>
<accession>A0ACB7VW88</accession>
<comment type="caution">
    <text evidence="1">The sequence shown here is derived from an EMBL/GenBank/DDBJ whole genome shotgun (WGS) entry which is preliminary data.</text>
</comment>
<name>A0ACB7VW88_DIOAL</name>
<dbReference type="Proteomes" id="UP000827976">
    <property type="component" value="Chromosome 6"/>
</dbReference>
<proteinExistence type="predicted"/>
<keyword evidence="2" id="KW-1185">Reference proteome</keyword>
<evidence type="ECO:0000313" key="2">
    <source>
        <dbReference type="Proteomes" id="UP000827976"/>
    </source>
</evidence>